<proteinExistence type="predicted"/>
<dbReference type="EMBL" id="FOZU01000033">
    <property type="protein sequence ID" value="SFT17698.1"/>
    <property type="molecule type" value="Genomic_DNA"/>
</dbReference>
<gene>
    <name evidence="1" type="ORF">SAMN05444586_103341</name>
</gene>
<evidence type="ECO:0000313" key="2">
    <source>
        <dbReference type="Proteomes" id="UP000182827"/>
    </source>
</evidence>
<keyword evidence="2" id="KW-1185">Reference proteome</keyword>
<evidence type="ECO:0000313" key="1">
    <source>
        <dbReference type="EMBL" id="SFT17698.1"/>
    </source>
</evidence>
<accession>A0A1I6VVH1</accession>
<dbReference type="Proteomes" id="UP000182827">
    <property type="component" value="Unassembled WGS sequence"/>
</dbReference>
<organism evidence="1 2">
    <name type="scientific">Acinetobacter bohemicus</name>
    <dbReference type="NCBI Taxonomy" id="1435036"/>
    <lineage>
        <taxon>Bacteria</taxon>
        <taxon>Pseudomonadati</taxon>
        <taxon>Pseudomonadota</taxon>
        <taxon>Gammaproteobacteria</taxon>
        <taxon>Moraxellales</taxon>
        <taxon>Moraxellaceae</taxon>
        <taxon>Acinetobacter</taxon>
    </lineage>
</organism>
<reference evidence="2" key="1">
    <citation type="submission" date="2016-10" db="EMBL/GenBank/DDBJ databases">
        <authorList>
            <person name="Varghese N."/>
            <person name="Submissions S."/>
        </authorList>
    </citation>
    <scope>NUCLEOTIDE SEQUENCE [LARGE SCALE GENOMIC DNA]</scope>
    <source>
        <strain evidence="2">ANC 5076</strain>
    </source>
</reference>
<name>A0A1I6VVH1_9GAMM</name>
<dbReference type="RefSeq" id="WP_074947482.1">
    <property type="nucleotide sequence ID" value="NZ_CAJJDZ010000004.1"/>
</dbReference>
<protein>
    <submittedName>
        <fullName evidence="1">Uncharacterized protein</fullName>
    </submittedName>
</protein>
<sequence length="98" mass="11233">MSNKNIKVEKVNEVQTYKDENNETIYVDKLSSLAMGVSVSRLGFGIEEPHKKKVNEKYTMIIPTTSLIEMIEVLTQSLANQDLKDNLIQEIEKYKAKL</sequence>
<dbReference type="AlphaFoldDB" id="A0A1I6VVH1"/>